<organism evidence="1 2">
    <name type="scientific">Armillaria borealis</name>
    <dbReference type="NCBI Taxonomy" id="47425"/>
    <lineage>
        <taxon>Eukaryota</taxon>
        <taxon>Fungi</taxon>
        <taxon>Dikarya</taxon>
        <taxon>Basidiomycota</taxon>
        <taxon>Agaricomycotina</taxon>
        <taxon>Agaricomycetes</taxon>
        <taxon>Agaricomycetidae</taxon>
        <taxon>Agaricales</taxon>
        <taxon>Marasmiineae</taxon>
        <taxon>Physalacriaceae</taxon>
        <taxon>Armillaria</taxon>
    </lineage>
</organism>
<protein>
    <submittedName>
        <fullName evidence="1">Uncharacterized protein</fullName>
    </submittedName>
</protein>
<keyword evidence="2" id="KW-1185">Reference proteome</keyword>
<evidence type="ECO:0000313" key="2">
    <source>
        <dbReference type="Proteomes" id="UP001175226"/>
    </source>
</evidence>
<dbReference type="EMBL" id="JAUEPT010000007">
    <property type="protein sequence ID" value="KAK0450279.1"/>
    <property type="molecule type" value="Genomic_DNA"/>
</dbReference>
<name>A0AA39JZD7_9AGAR</name>
<comment type="caution">
    <text evidence="1">The sequence shown here is derived from an EMBL/GenBank/DDBJ whole genome shotgun (WGS) entry which is preliminary data.</text>
</comment>
<sequence>MGSQYQAPDSRCLPHAERASDHSNCLVSLAGLGHLRSLSIITGLPSLKMVERTLGTLSKAPLQTLSIEFAYCTKRWLRKWAKEFEGVDEAITKAVDLERLNCMEVFSRMHEGWEDPFLCAASVMITERGLPKTKALLGKKIIYSVRVKPSPILWKGPAMSLPQSPLEVLEYILLLAMRHDSCNGGVNVHCSSCAKSLSLVCRSFLPVVRPKIWASLRIRCGSRSLETNTHLPKYDAEDALDFLLSSTQAPLLSFVQSLTMISPSFPPPDPTQPSRRDRVPELMALFLRLEHVALYDVVLDTLPMHHRRCNPVKHLEMMFCSSSFFGMNAFMSHFCDLDVLRISWPGPPIGTRSFFETREVAEHPALPRPISDRQNAPEGTLTTFKKVYIRSATSSNTFEWFNNPAAWYDPTAICSVQYHAEIANVSGLNTFLELTGHSIHEVMIRTIDMAGPYRFPGVANLSTLRLTTDFANMEQTYHSLQSLSSQTSIHSLTIAICGCEFQSKLPVPAVFERLPRLLARICPWLQDFSLVYEAGAYNQHMFARLTWIISALMRSTPVVVFMQHRQDVRRRKSSAHLAQPYQHLLKEDANLCQLLGRLPICSYLVQLESRRLSKDLRLLPSNQGNQESKIKMGSDTDIVLRALSVLAEAEVPYLLGLQCVPRVHTIGLERVSAVFNIASTGLRGIDMDIALGSRSRFTCSTASRSFVIHSFSTRYITPAVNTMATLLTLPDEILGIIIESVLESVGDGSLFASVKLLKIVCPHRLPKNGTSYPDSDRVYKLISSLPSLSSVVFVDVTLDTLPIPQHHVPCSLTSLHLKFCRTTINGLNRLFRKFTEVSEVTVCATSVPSTAVTLVPSKVGMILKQDILWSETAEHTTVVEQRAQRTAIHKFTACCTQFSNIFDWLNSEDSWYDHSAIKNLRVDGEIMQNDSAGLDKFLQGHGRDLTMLAYQTRFCQSVETLSWEGNCVLETLAISFDADAFGQDGMLPFGLLDLLRPLSTWKDSLRVLTFTYNLANYEAIHHAKLHWITRLAFRSFPLAIQCRLQTGYHLDMSECLDDAPDSVESRDLLSLDHLASGVKDVVGGDGSIVRVDRQIEILQHMGLMSYLTLDRHSEEKLQRAFGFYH</sequence>
<accession>A0AA39JZD7</accession>
<dbReference type="AlphaFoldDB" id="A0AA39JZD7"/>
<proteinExistence type="predicted"/>
<dbReference type="Proteomes" id="UP001175226">
    <property type="component" value="Unassembled WGS sequence"/>
</dbReference>
<evidence type="ECO:0000313" key="1">
    <source>
        <dbReference type="EMBL" id="KAK0450279.1"/>
    </source>
</evidence>
<gene>
    <name evidence="1" type="ORF">EV421DRAFT_1732436</name>
</gene>
<reference evidence="1" key="1">
    <citation type="submission" date="2023-06" db="EMBL/GenBank/DDBJ databases">
        <authorList>
            <consortium name="Lawrence Berkeley National Laboratory"/>
            <person name="Ahrendt S."/>
            <person name="Sahu N."/>
            <person name="Indic B."/>
            <person name="Wong-Bajracharya J."/>
            <person name="Merenyi Z."/>
            <person name="Ke H.-M."/>
            <person name="Monk M."/>
            <person name="Kocsube S."/>
            <person name="Drula E."/>
            <person name="Lipzen A."/>
            <person name="Balint B."/>
            <person name="Henrissat B."/>
            <person name="Andreopoulos B."/>
            <person name="Martin F.M."/>
            <person name="Harder C.B."/>
            <person name="Rigling D."/>
            <person name="Ford K.L."/>
            <person name="Foster G.D."/>
            <person name="Pangilinan J."/>
            <person name="Papanicolaou A."/>
            <person name="Barry K."/>
            <person name="LaButti K."/>
            <person name="Viragh M."/>
            <person name="Koriabine M."/>
            <person name="Yan M."/>
            <person name="Riley R."/>
            <person name="Champramary S."/>
            <person name="Plett K.L."/>
            <person name="Tsai I.J."/>
            <person name="Slot J."/>
            <person name="Sipos G."/>
            <person name="Plett J."/>
            <person name="Nagy L.G."/>
            <person name="Grigoriev I.V."/>
        </authorList>
    </citation>
    <scope>NUCLEOTIDE SEQUENCE</scope>
    <source>
        <strain evidence="1">FPL87.14</strain>
    </source>
</reference>